<gene>
    <name evidence="2" type="ORF">O3G_MSEX013649</name>
</gene>
<dbReference type="AlphaFoldDB" id="A0A921ZT89"/>
<evidence type="ECO:0000313" key="2">
    <source>
        <dbReference type="EMBL" id="KAG6463074.1"/>
    </source>
</evidence>
<dbReference type="EMBL" id="JH668931">
    <property type="protein sequence ID" value="KAG6463075.1"/>
    <property type="molecule type" value="Genomic_DNA"/>
</dbReference>
<keyword evidence="3" id="KW-1185">Reference proteome</keyword>
<feature type="region of interest" description="Disordered" evidence="1">
    <location>
        <begin position="147"/>
        <end position="185"/>
    </location>
</feature>
<dbReference type="EMBL" id="JH668931">
    <property type="protein sequence ID" value="KAG6463074.1"/>
    <property type="molecule type" value="Genomic_DNA"/>
</dbReference>
<feature type="compositionally biased region" description="Low complexity" evidence="1">
    <location>
        <begin position="147"/>
        <end position="156"/>
    </location>
</feature>
<dbReference type="Proteomes" id="UP000791440">
    <property type="component" value="Unassembled WGS sequence"/>
</dbReference>
<evidence type="ECO:0008006" key="4">
    <source>
        <dbReference type="Google" id="ProtNLM"/>
    </source>
</evidence>
<protein>
    <recommendedName>
        <fullName evidence="4">Seroin transcript 2A</fullName>
    </recommendedName>
</protein>
<evidence type="ECO:0000256" key="1">
    <source>
        <dbReference type="SAM" id="MobiDB-lite"/>
    </source>
</evidence>
<organism evidence="2 3">
    <name type="scientific">Manduca sexta</name>
    <name type="common">Tobacco hawkmoth</name>
    <name type="synonym">Tobacco hornworm</name>
    <dbReference type="NCBI Taxonomy" id="7130"/>
    <lineage>
        <taxon>Eukaryota</taxon>
        <taxon>Metazoa</taxon>
        <taxon>Ecdysozoa</taxon>
        <taxon>Arthropoda</taxon>
        <taxon>Hexapoda</taxon>
        <taxon>Insecta</taxon>
        <taxon>Pterygota</taxon>
        <taxon>Neoptera</taxon>
        <taxon>Endopterygota</taxon>
        <taxon>Lepidoptera</taxon>
        <taxon>Glossata</taxon>
        <taxon>Ditrysia</taxon>
        <taxon>Bombycoidea</taxon>
        <taxon>Sphingidae</taxon>
        <taxon>Sphinginae</taxon>
        <taxon>Sphingini</taxon>
        <taxon>Manduca</taxon>
    </lineage>
</organism>
<comment type="caution">
    <text evidence="2">The sequence shown here is derived from an EMBL/GenBank/DDBJ whole genome shotgun (WGS) entry which is preliminary data.</text>
</comment>
<proteinExistence type="predicted"/>
<accession>A0A921ZT89</accession>
<sequence length="185" mass="19860">MGLLRYSILLNGICKSASCVSYVSNCVCSFRTFNSNLEHQRLALNAAKKAFDLTSNQAAFIPNFNYRFPGFMEFPDFGAFPGPSAFPTPHFNNGNDYSAFASAAAIPGVNRQVAAINPENPAVPNVDTVNRYADSRSAPGAGNFMSVSSSSYSSSSNVNGEVKNSRGAETVVNDNGRVTRYKVQS</sequence>
<reference evidence="2" key="1">
    <citation type="journal article" date="2016" name="Insect Biochem. Mol. Biol.">
        <title>Multifaceted biological insights from a draft genome sequence of the tobacco hornworm moth, Manduca sexta.</title>
        <authorList>
            <person name="Kanost M.R."/>
            <person name="Arrese E.L."/>
            <person name="Cao X."/>
            <person name="Chen Y.R."/>
            <person name="Chellapilla S."/>
            <person name="Goldsmith M.R."/>
            <person name="Grosse-Wilde E."/>
            <person name="Heckel D.G."/>
            <person name="Herndon N."/>
            <person name="Jiang H."/>
            <person name="Papanicolaou A."/>
            <person name="Qu J."/>
            <person name="Soulages J.L."/>
            <person name="Vogel H."/>
            <person name="Walters J."/>
            <person name="Waterhouse R.M."/>
            <person name="Ahn S.J."/>
            <person name="Almeida F.C."/>
            <person name="An C."/>
            <person name="Aqrawi P."/>
            <person name="Bretschneider A."/>
            <person name="Bryant W.B."/>
            <person name="Bucks S."/>
            <person name="Chao H."/>
            <person name="Chevignon G."/>
            <person name="Christen J.M."/>
            <person name="Clarke D.F."/>
            <person name="Dittmer N.T."/>
            <person name="Ferguson L.C.F."/>
            <person name="Garavelou S."/>
            <person name="Gordon K.H.J."/>
            <person name="Gunaratna R.T."/>
            <person name="Han Y."/>
            <person name="Hauser F."/>
            <person name="He Y."/>
            <person name="Heidel-Fischer H."/>
            <person name="Hirsh A."/>
            <person name="Hu Y."/>
            <person name="Jiang H."/>
            <person name="Kalra D."/>
            <person name="Klinner C."/>
            <person name="Konig C."/>
            <person name="Kovar C."/>
            <person name="Kroll A.R."/>
            <person name="Kuwar S.S."/>
            <person name="Lee S.L."/>
            <person name="Lehman R."/>
            <person name="Li K."/>
            <person name="Li Z."/>
            <person name="Liang H."/>
            <person name="Lovelace S."/>
            <person name="Lu Z."/>
            <person name="Mansfield J.H."/>
            <person name="McCulloch K.J."/>
            <person name="Mathew T."/>
            <person name="Morton B."/>
            <person name="Muzny D.M."/>
            <person name="Neunemann D."/>
            <person name="Ongeri F."/>
            <person name="Pauchet Y."/>
            <person name="Pu L.L."/>
            <person name="Pyrousis I."/>
            <person name="Rao X.J."/>
            <person name="Redding A."/>
            <person name="Roesel C."/>
            <person name="Sanchez-Gracia A."/>
            <person name="Schaack S."/>
            <person name="Shukla A."/>
            <person name="Tetreau G."/>
            <person name="Wang Y."/>
            <person name="Xiong G.H."/>
            <person name="Traut W."/>
            <person name="Walsh T.K."/>
            <person name="Worley K.C."/>
            <person name="Wu D."/>
            <person name="Wu W."/>
            <person name="Wu Y.Q."/>
            <person name="Zhang X."/>
            <person name="Zou Z."/>
            <person name="Zucker H."/>
            <person name="Briscoe A.D."/>
            <person name="Burmester T."/>
            <person name="Clem R.J."/>
            <person name="Feyereisen R."/>
            <person name="Grimmelikhuijzen C.J.P."/>
            <person name="Hamodrakas S.J."/>
            <person name="Hansson B.S."/>
            <person name="Huguet E."/>
            <person name="Jermiin L.S."/>
            <person name="Lan Q."/>
            <person name="Lehman H.K."/>
            <person name="Lorenzen M."/>
            <person name="Merzendorfer H."/>
            <person name="Michalopoulos I."/>
            <person name="Morton D.B."/>
            <person name="Muthukrishnan S."/>
            <person name="Oakeshott J.G."/>
            <person name="Palmer W."/>
            <person name="Park Y."/>
            <person name="Passarelli A.L."/>
            <person name="Rozas J."/>
            <person name="Schwartz L.M."/>
            <person name="Smith W."/>
            <person name="Southgate A."/>
            <person name="Vilcinskas A."/>
            <person name="Vogt R."/>
            <person name="Wang P."/>
            <person name="Werren J."/>
            <person name="Yu X.Q."/>
            <person name="Zhou J.J."/>
            <person name="Brown S.J."/>
            <person name="Scherer S.E."/>
            <person name="Richards S."/>
            <person name="Blissard G.W."/>
        </authorList>
    </citation>
    <scope>NUCLEOTIDE SEQUENCE</scope>
</reference>
<evidence type="ECO:0000313" key="3">
    <source>
        <dbReference type="Proteomes" id="UP000791440"/>
    </source>
</evidence>
<name>A0A921ZT89_MANSE</name>
<reference evidence="2" key="2">
    <citation type="submission" date="2020-12" db="EMBL/GenBank/DDBJ databases">
        <authorList>
            <person name="Kanost M."/>
        </authorList>
    </citation>
    <scope>NUCLEOTIDE SEQUENCE</scope>
</reference>